<evidence type="ECO:0000256" key="12">
    <source>
        <dbReference type="ARBA" id="ARBA00023180"/>
    </source>
</evidence>
<evidence type="ECO:0000313" key="29">
    <source>
        <dbReference type="Proteomes" id="UP001378592"/>
    </source>
</evidence>
<comment type="caution">
    <text evidence="28">The sequence shown here is derived from an EMBL/GenBank/DDBJ whole genome shotgun (WGS) entry which is preliminary data.</text>
</comment>
<dbReference type="GO" id="GO:0046942">
    <property type="term" value="P:carboxylic acid transport"/>
    <property type="evidence" value="ECO:0007669"/>
    <property type="project" value="UniProtKB-ARBA"/>
</dbReference>
<keyword evidence="9 26" id="KW-1133">Transmembrane helix</keyword>
<feature type="transmembrane region" description="Helical" evidence="26">
    <location>
        <begin position="410"/>
        <end position="430"/>
    </location>
</feature>
<dbReference type="AlphaFoldDB" id="A0AAN9VJV9"/>
<evidence type="ECO:0000256" key="21">
    <source>
        <dbReference type="ARBA" id="ARBA00056891"/>
    </source>
</evidence>
<comment type="function">
    <text evidence="21">Receptor for CM101, a polysaccharide produced by group B Streptococcus with antipathoangiogenic properties.</text>
</comment>
<keyword evidence="8" id="KW-0769">Symport</keyword>
<protein>
    <recommendedName>
        <fullName evidence="22">Sialin</fullName>
    </recommendedName>
    <alternativeName>
        <fullName evidence="25">H(+)/nitrate cotransporter</fullName>
    </alternativeName>
    <alternativeName>
        <fullName evidence="23">H(+)/sialic acid cotransporter</fullName>
    </alternativeName>
    <alternativeName>
        <fullName evidence="24">Vesicular excitatory amino acid transporter</fullName>
    </alternativeName>
</protein>
<evidence type="ECO:0000256" key="25">
    <source>
        <dbReference type="ARBA" id="ARBA00081925"/>
    </source>
</evidence>
<feature type="domain" description="Major facilitator superfamily (MFS) profile" evidence="27">
    <location>
        <begin position="38"/>
        <end position="468"/>
    </location>
</feature>
<dbReference type="Proteomes" id="UP001378592">
    <property type="component" value="Unassembled WGS sequence"/>
</dbReference>
<organism evidence="28 29">
    <name type="scientific">Gryllus longicercus</name>
    <dbReference type="NCBI Taxonomy" id="2509291"/>
    <lineage>
        <taxon>Eukaryota</taxon>
        <taxon>Metazoa</taxon>
        <taxon>Ecdysozoa</taxon>
        <taxon>Arthropoda</taxon>
        <taxon>Hexapoda</taxon>
        <taxon>Insecta</taxon>
        <taxon>Pterygota</taxon>
        <taxon>Neoptera</taxon>
        <taxon>Polyneoptera</taxon>
        <taxon>Orthoptera</taxon>
        <taxon>Ensifera</taxon>
        <taxon>Gryllidea</taxon>
        <taxon>Grylloidea</taxon>
        <taxon>Gryllidae</taxon>
        <taxon>Gryllinae</taxon>
        <taxon>Gryllus</taxon>
    </lineage>
</organism>
<comment type="catalytic activity">
    <reaction evidence="18">
        <text>N-acetyl-L-aspartyl-L-glutamate(out) = N-acetyl-L-aspartyl-L-glutamate(in)</text>
        <dbReference type="Rhea" id="RHEA:72599"/>
        <dbReference type="ChEBI" id="CHEBI:76931"/>
    </reaction>
    <physiologicalReaction direction="left-to-right" evidence="18">
        <dbReference type="Rhea" id="RHEA:72600"/>
    </physiologicalReaction>
</comment>
<feature type="transmembrane region" description="Helical" evidence="26">
    <location>
        <begin position="353"/>
        <end position="372"/>
    </location>
</feature>
<feature type="transmembrane region" description="Helical" evidence="26">
    <location>
        <begin position="278"/>
        <end position="299"/>
    </location>
</feature>
<dbReference type="InterPro" id="IPR036259">
    <property type="entry name" value="MFS_trans_sf"/>
</dbReference>
<evidence type="ECO:0000256" key="14">
    <source>
        <dbReference type="ARBA" id="ARBA00023329"/>
    </source>
</evidence>
<evidence type="ECO:0000256" key="2">
    <source>
        <dbReference type="ARBA" id="ARBA00004554"/>
    </source>
</evidence>
<proteinExistence type="predicted"/>
<dbReference type="PROSITE" id="PS50850">
    <property type="entry name" value="MFS"/>
    <property type="match status" value="1"/>
</dbReference>
<comment type="subcellular location">
    <subcellularLocation>
        <location evidence="2">Basolateral cell membrane</location>
        <topology evidence="2">Multi-pass membrane protein</topology>
    </subcellularLocation>
    <subcellularLocation>
        <location evidence="3">Cytoplasmic vesicle</location>
        <location evidence="3">Secretory vesicle membrane</location>
        <topology evidence="3">Multi-pass membrane protein</topology>
    </subcellularLocation>
    <subcellularLocation>
        <location evidence="1">Cytoplasmic vesicle</location>
        <location evidence="1">Secretory vesicle</location>
        <location evidence="1">Synaptic vesicle membrane</location>
    </subcellularLocation>
    <subcellularLocation>
        <location evidence="4">Lysosome membrane</location>
    </subcellularLocation>
</comment>
<sequence length="500" mass="55929">MEESHNKEMNGNVPEKITRICAVNDGIDAPKWKFWKRRRYILTAMTFLGFFNMLALRSNVSVAVTAMTTKRTVDLENGTSEEEPEFNWDSKMQGLVLGSYFYGYITTQIFGGWLGAKIGGNILFGAGIAGTSALTLLTPILVKMNVYCFVGLRVLEGAFEGISFPSIQDVWAHWIPRQERNRLATISYSGRYIGTFVCMTVSGILAEHLGWPYVFYLFGFLGLLWYSMWLLLIRRRPQDDKSINLSELNYIQKNIEETQSHEETIRYPWKTFLLSGPVWAITVANVTDNWGAFTLLTQLPTFLKDSLEFDVQDAGILSSLPYLAVAFTMQISGLCADYILVKKYLTTTQVRKLFCCSAFLCQAIFMLLTAFLQTPAAAVTFLTLSVGFGAFATAAYTMNQLDLSPQHASVLLGISNTFGTVPGIISPTITGYLVPNRTNSEWQVVFFVTSGIYFAGAIFYGLFVSGEIQSWSEENICREKSSNNQKDSVSVVINNSVDKT</sequence>
<comment type="catalytic activity">
    <reaction evidence="15">
        <text>2 nitrate(out) + H(+)(out) = 2 nitrate(in) + H(+)(in)</text>
        <dbReference type="Rhea" id="RHEA:71539"/>
        <dbReference type="ChEBI" id="CHEBI:15378"/>
        <dbReference type="ChEBI" id="CHEBI:17632"/>
    </reaction>
    <physiologicalReaction direction="left-to-right" evidence="15">
        <dbReference type="Rhea" id="RHEA:71540"/>
    </physiologicalReaction>
</comment>
<comment type="catalytic activity">
    <reaction evidence="20">
        <text>D-glucuronate(out) + H(+)(out) = D-glucuronate(in) + H(+)(in)</text>
        <dbReference type="Rhea" id="RHEA:72591"/>
        <dbReference type="ChEBI" id="CHEBI:15378"/>
        <dbReference type="ChEBI" id="CHEBI:58720"/>
    </reaction>
    <physiologicalReaction direction="left-to-right" evidence="20">
        <dbReference type="Rhea" id="RHEA:72592"/>
    </physiologicalReaction>
</comment>
<evidence type="ECO:0000259" key="27">
    <source>
        <dbReference type="PROSITE" id="PS50850"/>
    </source>
</evidence>
<evidence type="ECO:0000256" key="19">
    <source>
        <dbReference type="ARBA" id="ARBA00051447"/>
    </source>
</evidence>
<dbReference type="Pfam" id="PF07690">
    <property type="entry name" value="MFS_1"/>
    <property type="match status" value="1"/>
</dbReference>
<feature type="transmembrane region" description="Helical" evidence="26">
    <location>
        <begin position="95"/>
        <end position="115"/>
    </location>
</feature>
<dbReference type="GO" id="GO:0005765">
    <property type="term" value="C:lysosomal membrane"/>
    <property type="evidence" value="ECO:0007669"/>
    <property type="project" value="UniProtKB-SubCell"/>
</dbReference>
<dbReference type="Gene3D" id="1.20.1250.20">
    <property type="entry name" value="MFS general substrate transporter like domains"/>
    <property type="match status" value="2"/>
</dbReference>
<dbReference type="EMBL" id="JAZDUA010000432">
    <property type="protein sequence ID" value="KAK7792693.1"/>
    <property type="molecule type" value="Genomic_DNA"/>
</dbReference>
<dbReference type="PANTHER" id="PTHR11662:SF455">
    <property type="entry name" value="GH23975P"/>
    <property type="match status" value="1"/>
</dbReference>
<evidence type="ECO:0000256" key="8">
    <source>
        <dbReference type="ARBA" id="ARBA00022847"/>
    </source>
</evidence>
<evidence type="ECO:0000256" key="6">
    <source>
        <dbReference type="ARBA" id="ARBA00022475"/>
    </source>
</evidence>
<dbReference type="SUPFAM" id="SSF103473">
    <property type="entry name" value="MFS general substrate transporter"/>
    <property type="match status" value="1"/>
</dbReference>
<keyword evidence="29" id="KW-1185">Reference proteome</keyword>
<keyword evidence="11 26" id="KW-0472">Membrane</keyword>
<evidence type="ECO:0000256" key="4">
    <source>
        <dbReference type="ARBA" id="ARBA00004656"/>
    </source>
</evidence>
<feature type="transmembrane region" description="Helical" evidence="26">
    <location>
        <begin position="378"/>
        <end position="398"/>
    </location>
</feature>
<dbReference type="FunFam" id="1.20.1250.20:FF:000067">
    <property type="entry name" value="sialin isoform X2"/>
    <property type="match status" value="1"/>
</dbReference>
<feature type="transmembrane region" description="Helical" evidence="26">
    <location>
        <begin position="319"/>
        <end position="341"/>
    </location>
</feature>
<evidence type="ECO:0000256" key="18">
    <source>
        <dbReference type="ARBA" id="ARBA00051403"/>
    </source>
</evidence>
<comment type="catalytic activity">
    <reaction evidence="17">
        <text>N-acetylneuraminate(in) + H(+)(in) = N-acetylneuraminate(out) + H(+)(out)</text>
        <dbReference type="Rhea" id="RHEA:28987"/>
        <dbReference type="ChEBI" id="CHEBI:15378"/>
        <dbReference type="ChEBI" id="CHEBI:35418"/>
    </reaction>
    <physiologicalReaction direction="right-to-left" evidence="17">
        <dbReference type="Rhea" id="RHEA:28989"/>
    </physiologicalReaction>
</comment>
<evidence type="ECO:0000256" key="11">
    <source>
        <dbReference type="ARBA" id="ARBA00023136"/>
    </source>
</evidence>
<dbReference type="CDD" id="cd17318">
    <property type="entry name" value="MFS_SLC17"/>
    <property type="match status" value="1"/>
</dbReference>
<dbReference type="FunFam" id="1.20.1250.20:FF:000003">
    <property type="entry name" value="Solute carrier family 17 member 3"/>
    <property type="match status" value="1"/>
</dbReference>
<gene>
    <name evidence="28" type="ORF">R5R35_003692</name>
</gene>
<dbReference type="PANTHER" id="PTHR11662">
    <property type="entry name" value="SOLUTE CARRIER FAMILY 17"/>
    <property type="match status" value="1"/>
</dbReference>
<dbReference type="GO" id="GO:0016323">
    <property type="term" value="C:basolateral plasma membrane"/>
    <property type="evidence" value="ECO:0007669"/>
    <property type="project" value="UniProtKB-SubCell"/>
</dbReference>
<evidence type="ECO:0000256" key="1">
    <source>
        <dbReference type="ARBA" id="ARBA00004432"/>
    </source>
</evidence>
<evidence type="ECO:0000256" key="24">
    <source>
        <dbReference type="ARBA" id="ARBA00081195"/>
    </source>
</evidence>
<keyword evidence="13" id="KW-0458">Lysosome</keyword>
<name>A0AAN9VJV9_9ORTH</name>
<evidence type="ECO:0000256" key="26">
    <source>
        <dbReference type="SAM" id="Phobius"/>
    </source>
</evidence>
<evidence type="ECO:0000256" key="7">
    <source>
        <dbReference type="ARBA" id="ARBA00022692"/>
    </source>
</evidence>
<keyword evidence="7 26" id="KW-0812">Transmembrane</keyword>
<reference evidence="28 29" key="1">
    <citation type="submission" date="2024-03" db="EMBL/GenBank/DDBJ databases">
        <title>The genome assembly and annotation of the cricket Gryllus longicercus Weissman &amp; Gray.</title>
        <authorList>
            <person name="Szrajer S."/>
            <person name="Gray D."/>
            <person name="Ylla G."/>
        </authorList>
    </citation>
    <scope>NUCLEOTIDE SEQUENCE [LARGE SCALE GENOMIC DNA]</scope>
    <source>
        <strain evidence="28">DAG 2021-001</strain>
        <tissue evidence="28">Whole body minus gut</tissue>
    </source>
</reference>
<evidence type="ECO:0000256" key="23">
    <source>
        <dbReference type="ARBA" id="ARBA00080244"/>
    </source>
</evidence>
<dbReference type="InterPro" id="IPR050382">
    <property type="entry name" value="MFS_Na/Anion_cotransporter"/>
</dbReference>
<evidence type="ECO:0000256" key="9">
    <source>
        <dbReference type="ARBA" id="ARBA00022989"/>
    </source>
</evidence>
<dbReference type="GO" id="GO:0006820">
    <property type="term" value="P:monoatomic anion transport"/>
    <property type="evidence" value="ECO:0007669"/>
    <property type="project" value="TreeGrafter"/>
</dbReference>
<evidence type="ECO:0000256" key="16">
    <source>
        <dbReference type="ARBA" id="ARBA00050554"/>
    </source>
</evidence>
<feature type="transmembrane region" description="Helical" evidence="26">
    <location>
        <begin position="213"/>
        <end position="233"/>
    </location>
</feature>
<keyword evidence="5" id="KW-0813">Transport</keyword>
<keyword evidence="12" id="KW-0325">Glycoprotein</keyword>
<evidence type="ECO:0000313" key="28">
    <source>
        <dbReference type="EMBL" id="KAK7792693.1"/>
    </source>
</evidence>
<comment type="catalytic activity">
    <reaction evidence="19">
        <text>L-glutamate(out) = L-glutamate(in)</text>
        <dbReference type="Rhea" id="RHEA:66336"/>
        <dbReference type="ChEBI" id="CHEBI:29985"/>
    </reaction>
    <physiologicalReaction direction="left-to-right" evidence="19">
        <dbReference type="Rhea" id="RHEA:66337"/>
    </physiologicalReaction>
</comment>
<evidence type="ECO:0000256" key="20">
    <source>
        <dbReference type="ARBA" id="ARBA00051612"/>
    </source>
</evidence>
<evidence type="ECO:0000256" key="22">
    <source>
        <dbReference type="ARBA" id="ARBA00069713"/>
    </source>
</evidence>
<dbReference type="GO" id="GO:0015293">
    <property type="term" value="F:symporter activity"/>
    <property type="evidence" value="ECO:0007669"/>
    <property type="project" value="UniProtKB-KW"/>
</dbReference>
<evidence type="ECO:0000256" key="15">
    <source>
        <dbReference type="ARBA" id="ARBA00050101"/>
    </source>
</evidence>
<dbReference type="InterPro" id="IPR020846">
    <property type="entry name" value="MFS_dom"/>
</dbReference>
<keyword evidence="10" id="KW-0770">Synapse</keyword>
<keyword evidence="14" id="KW-0968">Cytoplasmic vesicle</keyword>
<comment type="catalytic activity">
    <reaction evidence="16">
        <text>L-aspartate(out) = L-aspartate(in)</text>
        <dbReference type="Rhea" id="RHEA:66332"/>
        <dbReference type="ChEBI" id="CHEBI:29991"/>
    </reaction>
    <physiologicalReaction direction="left-to-right" evidence="16">
        <dbReference type="Rhea" id="RHEA:66333"/>
    </physiologicalReaction>
</comment>
<keyword evidence="6" id="KW-1003">Cell membrane</keyword>
<evidence type="ECO:0000256" key="10">
    <source>
        <dbReference type="ARBA" id="ARBA00023018"/>
    </source>
</evidence>
<feature type="transmembrane region" description="Helical" evidence="26">
    <location>
        <begin position="40"/>
        <end position="60"/>
    </location>
</feature>
<dbReference type="GO" id="GO:0030672">
    <property type="term" value="C:synaptic vesicle membrane"/>
    <property type="evidence" value="ECO:0007669"/>
    <property type="project" value="UniProtKB-SubCell"/>
</dbReference>
<evidence type="ECO:0000256" key="17">
    <source>
        <dbReference type="ARBA" id="ARBA00050625"/>
    </source>
</evidence>
<feature type="transmembrane region" description="Helical" evidence="26">
    <location>
        <begin position="122"/>
        <end position="142"/>
    </location>
</feature>
<feature type="transmembrane region" description="Helical" evidence="26">
    <location>
        <begin position="442"/>
        <end position="463"/>
    </location>
</feature>
<evidence type="ECO:0000256" key="5">
    <source>
        <dbReference type="ARBA" id="ARBA00022448"/>
    </source>
</evidence>
<evidence type="ECO:0000256" key="3">
    <source>
        <dbReference type="ARBA" id="ARBA00004638"/>
    </source>
</evidence>
<accession>A0AAN9VJV9</accession>
<evidence type="ECO:0000256" key="13">
    <source>
        <dbReference type="ARBA" id="ARBA00023228"/>
    </source>
</evidence>
<dbReference type="InterPro" id="IPR011701">
    <property type="entry name" value="MFS"/>
</dbReference>